<dbReference type="InterPro" id="IPR036271">
    <property type="entry name" value="Tet_transcr_reg_TetR-rel_C_sf"/>
</dbReference>
<feature type="domain" description="HTH tetR-type" evidence="3">
    <location>
        <begin position="6"/>
        <end position="66"/>
    </location>
</feature>
<dbReference type="PROSITE" id="PS50977">
    <property type="entry name" value="HTH_TETR_2"/>
    <property type="match status" value="1"/>
</dbReference>
<dbReference type="Pfam" id="PF17926">
    <property type="entry name" value="TetR_C_21"/>
    <property type="match status" value="1"/>
</dbReference>
<name>A0A0U3PZM1_9MICC</name>
<protein>
    <recommendedName>
        <fullName evidence="3">HTH tetR-type domain-containing protein</fullName>
    </recommendedName>
</protein>
<dbReference type="PRINTS" id="PR00455">
    <property type="entry name" value="HTHTETR"/>
</dbReference>
<proteinExistence type="predicted"/>
<dbReference type="InterPro" id="IPR041467">
    <property type="entry name" value="Sco4008_C"/>
</dbReference>
<dbReference type="InterPro" id="IPR001647">
    <property type="entry name" value="HTH_TetR"/>
</dbReference>
<reference evidence="4 5" key="1">
    <citation type="submission" date="2015-12" db="EMBL/GenBank/DDBJ databases">
        <authorList>
            <person name="Shamseldin A."/>
            <person name="Moawad H."/>
            <person name="Abd El-Rahim W.M."/>
            <person name="Sadowsky M.J."/>
        </authorList>
    </citation>
    <scope>NUCLEOTIDE SEQUENCE [LARGE SCALE GENOMIC DNA]</scope>
    <source>
        <strain evidence="4 5">Ar51</strain>
    </source>
</reference>
<evidence type="ECO:0000259" key="3">
    <source>
        <dbReference type="PROSITE" id="PS50977"/>
    </source>
</evidence>
<dbReference type="RefSeq" id="WP_058929023.1">
    <property type="nucleotide sequence ID" value="NZ_CP013747.1"/>
</dbReference>
<sequence>MAWDTEATRKKILDAAIAEFSERGFSGARIHQISQNSACNRERIYFYFGGKTQLFEAALTHQLVTALDDLPVIGSGPEAIADFAGRYFDFSRSRPSLARLTFWEGLERGHPVGAEGRALHSSNKVSEIRAALPAISEAGAEDLLLTIVTLCHAWISTPNVHLVITGEPDEGRRRAAIMRASELLAFDDGAY</sequence>
<evidence type="ECO:0000256" key="1">
    <source>
        <dbReference type="ARBA" id="ARBA00023125"/>
    </source>
</evidence>
<evidence type="ECO:0000256" key="2">
    <source>
        <dbReference type="PROSITE-ProRule" id="PRU00335"/>
    </source>
</evidence>
<accession>A0A0U3PZM1</accession>
<dbReference type="Proteomes" id="UP000065151">
    <property type="component" value="Chromosome"/>
</dbReference>
<dbReference type="InterPro" id="IPR009057">
    <property type="entry name" value="Homeodomain-like_sf"/>
</dbReference>
<dbReference type="SUPFAM" id="SSF46689">
    <property type="entry name" value="Homeodomain-like"/>
    <property type="match status" value="1"/>
</dbReference>
<evidence type="ECO:0000313" key="5">
    <source>
        <dbReference type="Proteomes" id="UP000065151"/>
    </source>
</evidence>
<dbReference type="STRING" id="121292.AU252_00370"/>
<feature type="DNA-binding region" description="H-T-H motif" evidence="2">
    <location>
        <begin position="29"/>
        <end position="48"/>
    </location>
</feature>
<dbReference type="GO" id="GO:0006355">
    <property type="term" value="P:regulation of DNA-templated transcription"/>
    <property type="evidence" value="ECO:0007669"/>
    <property type="project" value="UniProtKB-ARBA"/>
</dbReference>
<dbReference type="PANTHER" id="PTHR30328">
    <property type="entry name" value="TRANSCRIPTIONAL REPRESSOR"/>
    <property type="match status" value="1"/>
</dbReference>
<dbReference type="AlphaFoldDB" id="A0A0U3PZM1"/>
<dbReference type="EMBL" id="CP013747">
    <property type="protein sequence ID" value="ALV39806.1"/>
    <property type="molecule type" value="Genomic_DNA"/>
</dbReference>
<keyword evidence="1 2" id="KW-0238">DNA-binding</keyword>
<evidence type="ECO:0000313" key="4">
    <source>
        <dbReference type="EMBL" id="ALV39806.1"/>
    </source>
</evidence>
<dbReference type="GO" id="GO:0003677">
    <property type="term" value="F:DNA binding"/>
    <property type="evidence" value="ECO:0007669"/>
    <property type="project" value="UniProtKB-UniRule"/>
</dbReference>
<dbReference type="InterPro" id="IPR050109">
    <property type="entry name" value="HTH-type_TetR-like_transc_reg"/>
</dbReference>
<organism evidence="4">
    <name type="scientific">Pseudarthrobacter sulfonivorans</name>
    <dbReference type="NCBI Taxonomy" id="121292"/>
    <lineage>
        <taxon>Bacteria</taxon>
        <taxon>Bacillati</taxon>
        <taxon>Actinomycetota</taxon>
        <taxon>Actinomycetes</taxon>
        <taxon>Micrococcales</taxon>
        <taxon>Micrococcaceae</taxon>
        <taxon>Pseudarthrobacter</taxon>
    </lineage>
</organism>
<dbReference type="Pfam" id="PF00440">
    <property type="entry name" value="TetR_N"/>
    <property type="match status" value="1"/>
</dbReference>
<dbReference type="SUPFAM" id="SSF48498">
    <property type="entry name" value="Tetracyclin repressor-like, C-terminal domain"/>
    <property type="match status" value="1"/>
</dbReference>
<gene>
    <name evidence="4" type="ORF">AU252_00370</name>
</gene>
<dbReference type="PANTHER" id="PTHR30328:SF54">
    <property type="entry name" value="HTH-TYPE TRANSCRIPTIONAL REPRESSOR SCO4008"/>
    <property type="match status" value="1"/>
</dbReference>
<dbReference type="KEGG" id="psul:AU252_00370"/>
<dbReference type="Gene3D" id="1.10.357.10">
    <property type="entry name" value="Tetracycline Repressor, domain 2"/>
    <property type="match status" value="1"/>
</dbReference>